<proteinExistence type="predicted"/>
<name>A0A6M2E011_XENCH</name>
<keyword evidence="2" id="KW-0472">Membrane</keyword>
<keyword evidence="2" id="KW-1133">Transmembrane helix</keyword>
<evidence type="ECO:0000256" key="1">
    <source>
        <dbReference type="SAM" id="MobiDB-lite"/>
    </source>
</evidence>
<keyword evidence="2" id="KW-0812">Transmembrane</keyword>
<feature type="transmembrane region" description="Helical" evidence="2">
    <location>
        <begin position="49"/>
        <end position="73"/>
    </location>
</feature>
<dbReference type="EMBL" id="GIIL01006925">
    <property type="protein sequence ID" value="NOV50651.1"/>
    <property type="molecule type" value="Transcribed_RNA"/>
</dbReference>
<dbReference type="AlphaFoldDB" id="A0A6M2E011"/>
<feature type="region of interest" description="Disordered" evidence="1">
    <location>
        <begin position="140"/>
        <end position="172"/>
    </location>
</feature>
<evidence type="ECO:0000313" key="3">
    <source>
        <dbReference type="EMBL" id="NOV50651.1"/>
    </source>
</evidence>
<accession>A0A6M2E011</accession>
<feature type="transmembrane region" description="Helical" evidence="2">
    <location>
        <begin position="7"/>
        <end position="29"/>
    </location>
</feature>
<feature type="compositionally biased region" description="Basic and acidic residues" evidence="1">
    <location>
        <begin position="151"/>
        <end position="162"/>
    </location>
</feature>
<protein>
    <submittedName>
        <fullName evidence="3">Uncharacterized protein</fullName>
    </submittedName>
</protein>
<sequence length="172" mass="18530">MVQTAILITGLITIIIGLVMIVNGSINYADTRQHPTAIGEEPIYDPGDGAYLAIAISGVIVVFLGLAILVFYVRLVGCRRTCPCVPSKEARLARQLQGNGAAQVLALNPSTDLLVSAQYAPVSEVPAQIDEEQRRKLMAADNKDCLSSAEESDKMLEADPRIVLRPQQVEEA</sequence>
<organism evidence="3">
    <name type="scientific">Xenopsylla cheopis</name>
    <name type="common">Oriental rat flea</name>
    <name type="synonym">Pulex cheopis</name>
    <dbReference type="NCBI Taxonomy" id="163159"/>
    <lineage>
        <taxon>Eukaryota</taxon>
        <taxon>Metazoa</taxon>
        <taxon>Ecdysozoa</taxon>
        <taxon>Arthropoda</taxon>
        <taxon>Hexapoda</taxon>
        <taxon>Insecta</taxon>
        <taxon>Pterygota</taxon>
        <taxon>Neoptera</taxon>
        <taxon>Endopterygota</taxon>
        <taxon>Siphonaptera</taxon>
        <taxon>Pulicidae</taxon>
        <taxon>Xenopsyllinae</taxon>
        <taxon>Xenopsylla</taxon>
    </lineage>
</organism>
<reference evidence="3" key="1">
    <citation type="submission" date="2020-03" db="EMBL/GenBank/DDBJ databases">
        <title>Transcriptomic Profiling of the Digestive Tract of the Rat Flea, Xenopsylla cheopis, Following Blood Feeding and Infection with Yersinia pestis.</title>
        <authorList>
            <person name="Bland D.M."/>
            <person name="Martens C.A."/>
            <person name="Virtaneva K."/>
            <person name="Kanakabandi K."/>
            <person name="Long D."/>
            <person name="Rosenke R."/>
            <person name="Saturday G.A."/>
            <person name="Hoyt F.H."/>
            <person name="Bruno D.P."/>
            <person name="Ribeiro J.M.C."/>
            <person name="Hinnebusch J."/>
        </authorList>
    </citation>
    <scope>NUCLEOTIDE SEQUENCE</scope>
</reference>
<evidence type="ECO:0000256" key="2">
    <source>
        <dbReference type="SAM" id="Phobius"/>
    </source>
</evidence>